<feature type="transmembrane region" description="Helical" evidence="14">
    <location>
        <begin position="274"/>
        <end position="293"/>
    </location>
</feature>
<keyword evidence="9 14" id="KW-0472">Membrane</keyword>
<evidence type="ECO:0000256" key="12">
    <source>
        <dbReference type="ARBA" id="ARBA00023180"/>
    </source>
</evidence>
<reference evidence="16" key="1">
    <citation type="thesis" date="2020" institute="ProQuest LLC" country="789 East Eisenhower Parkway, Ann Arbor, MI, USA">
        <title>Comparative Genomics and Chromosome Evolution.</title>
        <authorList>
            <person name="Mudd A.B."/>
        </authorList>
    </citation>
    <scope>NUCLEOTIDE SEQUENCE</scope>
    <source>
        <strain evidence="16">237g6f4</strain>
        <tissue evidence="16">Blood</tissue>
    </source>
</reference>
<evidence type="ECO:0000256" key="14">
    <source>
        <dbReference type="SAM" id="Phobius"/>
    </source>
</evidence>
<dbReference type="PRINTS" id="PR00245">
    <property type="entry name" value="OLFACTORYR"/>
</dbReference>
<dbReference type="FunFam" id="1.20.1070.10:FF:000010">
    <property type="entry name" value="Olfactory receptor"/>
    <property type="match status" value="1"/>
</dbReference>
<keyword evidence="3" id="KW-1003">Cell membrane</keyword>
<dbReference type="PANTHER" id="PTHR24242:SF412">
    <property type="entry name" value="OLFACTORY RECEPTOR 10A7-LIKE"/>
    <property type="match status" value="1"/>
</dbReference>
<dbReference type="PROSITE" id="PS50262">
    <property type="entry name" value="G_PROTEIN_RECEP_F1_2"/>
    <property type="match status" value="1"/>
</dbReference>
<dbReference type="PRINTS" id="PR00237">
    <property type="entry name" value="GPCRRHODOPSN"/>
</dbReference>
<evidence type="ECO:0000256" key="3">
    <source>
        <dbReference type="ARBA" id="ARBA00022475"/>
    </source>
</evidence>
<feature type="transmembrane region" description="Helical" evidence="14">
    <location>
        <begin position="201"/>
        <end position="226"/>
    </location>
</feature>
<name>A0AAV7BMQ3_ENGPU</name>
<dbReference type="GO" id="GO:0004984">
    <property type="term" value="F:olfactory receptor activity"/>
    <property type="evidence" value="ECO:0007669"/>
    <property type="project" value="InterPro"/>
</dbReference>
<dbReference type="EMBL" id="WNYA01000004">
    <property type="protein sequence ID" value="KAG8573911.1"/>
    <property type="molecule type" value="Genomic_DNA"/>
</dbReference>
<gene>
    <name evidence="16" type="ORF">GDO81_008934</name>
</gene>
<evidence type="ECO:0000256" key="9">
    <source>
        <dbReference type="ARBA" id="ARBA00023136"/>
    </source>
</evidence>
<accession>A0AAV7BMQ3</accession>
<evidence type="ECO:0000256" key="1">
    <source>
        <dbReference type="ARBA" id="ARBA00004651"/>
    </source>
</evidence>
<comment type="subcellular location">
    <subcellularLocation>
        <location evidence="1">Cell membrane</location>
        <topology evidence="1">Multi-pass membrane protein</topology>
    </subcellularLocation>
</comment>
<feature type="domain" description="G-protein coupled receptors family 1 profile" evidence="15">
    <location>
        <begin position="42"/>
        <end position="291"/>
    </location>
</feature>
<comment type="caution">
    <text evidence="16">The sequence shown here is derived from an EMBL/GenBank/DDBJ whole genome shotgun (WGS) entry which is preliminary data.</text>
</comment>
<keyword evidence="11" id="KW-0675">Receptor</keyword>
<keyword evidence="12" id="KW-0325">Glycoprotein</keyword>
<keyword evidence="8" id="KW-0297">G-protein coupled receptor</keyword>
<evidence type="ECO:0000259" key="15">
    <source>
        <dbReference type="PROSITE" id="PS50262"/>
    </source>
</evidence>
<dbReference type="AlphaFoldDB" id="A0AAV7BMQ3"/>
<dbReference type="InterPro" id="IPR000276">
    <property type="entry name" value="GPCR_Rhodpsn"/>
</dbReference>
<evidence type="ECO:0000256" key="4">
    <source>
        <dbReference type="ARBA" id="ARBA00022606"/>
    </source>
</evidence>
<evidence type="ECO:0000256" key="8">
    <source>
        <dbReference type="ARBA" id="ARBA00023040"/>
    </source>
</evidence>
<dbReference type="InterPro" id="IPR017452">
    <property type="entry name" value="GPCR_Rhodpsn_7TM"/>
</dbReference>
<dbReference type="PANTHER" id="PTHR24242">
    <property type="entry name" value="G-PROTEIN COUPLED RECEPTOR"/>
    <property type="match status" value="1"/>
</dbReference>
<feature type="transmembrane region" description="Helical" evidence="14">
    <location>
        <begin position="238"/>
        <end position="262"/>
    </location>
</feature>
<organism evidence="16 17">
    <name type="scientific">Engystomops pustulosus</name>
    <name type="common">Tungara frog</name>
    <name type="synonym">Physalaemus pustulosus</name>
    <dbReference type="NCBI Taxonomy" id="76066"/>
    <lineage>
        <taxon>Eukaryota</taxon>
        <taxon>Metazoa</taxon>
        <taxon>Chordata</taxon>
        <taxon>Craniata</taxon>
        <taxon>Vertebrata</taxon>
        <taxon>Euteleostomi</taxon>
        <taxon>Amphibia</taxon>
        <taxon>Batrachia</taxon>
        <taxon>Anura</taxon>
        <taxon>Neobatrachia</taxon>
        <taxon>Hyloidea</taxon>
        <taxon>Leptodactylidae</taxon>
        <taxon>Leiuperinae</taxon>
        <taxon>Engystomops</taxon>
    </lineage>
</organism>
<keyword evidence="10" id="KW-1015">Disulfide bond</keyword>
<keyword evidence="17" id="KW-1185">Reference proteome</keyword>
<dbReference type="InterPro" id="IPR050939">
    <property type="entry name" value="Olfactory_GPCR1"/>
</dbReference>
<evidence type="ECO:0000256" key="10">
    <source>
        <dbReference type="ARBA" id="ARBA00023157"/>
    </source>
</evidence>
<dbReference type="Proteomes" id="UP000824782">
    <property type="component" value="Unassembled WGS sequence"/>
</dbReference>
<evidence type="ECO:0000256" key="2">
    <source>
        <dbReference type="ARBA" id="ARBA00010663"/>
    </source>
</evidence>
<sequence>MTCEANETQVTQIHLLGFRDMYKYKILLFIVFLLTYTLIIGGNLLIILLESSMEHLKTPMFFFLKHLSSADVLLTTTAIPMMLDTVLKEESVISFWGCIVQMHCFGIFGFVQCFIIAVMSFDRYLAICHPLRYSSLMVPNLCLQLVVGSWSLVSVLVSSEIFVVIQFDFCGLNSIDHFFCDFGPVVVLATSDISELIVQDFIIAMFIIFFPFTFIILTYFCIFFTIINIPSTFGKRKAFSTCSSHLTSVCVYYGTLITVYMTPTDESSFDINKYRSLLYIIVTPLMNPIIYSLRNNEFKKAMSKVKNHFFPNQW</sequence>
<keyword evidence="4" id="KW-0716">Sensory transduction</keyword>
<dbReference type="FunFam" id="1.10.1220.70:FF:000001">
    <property type="entry name" value="Olfactory receptor"/>
    <property type="match status" value="1"/>
</dbReference>
<feature type="transmembrane region" description="Helical" evidence="14">
    <location>
        <begin position="93"/>
        <end position="121"/>
    </location>
</feature>
<dbReference type="Pfam" id="PF13853">
    <property type="entry name" value="7tm_4"/>
    <property type="match status" value="1"/>
</dbReference>
<evidence type="ECO:0000256" key="6">
    <source>
        <dbReference type="ARBA" id="ARBA00022725"/>
    </source>
</evidence>
<dbReference type="Gene3D" id="1.20.1070.10">
    <property type="entry name" value="Rhodopsin 7-helix transmembrane proteins"/>
    <property type="match status" value="1"/>
</dbReference>
<evidence type="ECO:0000313" key="16">
    <source>
        <dbReference type="EMBL" id="KAG8573911.1"/>
    </source>
</evidence>
<keyword evidence="5 14" id="KW-0812">Transmembrane</keyword>
<proteinExistence type="inferred from homology"/>
<evidence type="ECO:0000313" key="17">
    <source>
        <dbReference type="Proteomes" id="UP000824782"/>
    </source>
</evidence>
<evidence type="ECO:0000256" key="11">
    <source>
        <dbReference type="ARBA" id="ARBA00023170"/>
    </source>
</evidence>
<evidence type="ECO:0000256" key="5">
    <source>
        <dbReference type="ARBA" id="ARBA00022692"/>
    </source>
</evidence>
<protein>
    <recommendedName>
        <fullName evidence="15">G-protein coupled receptors family 1 profile domain-containing protein</fullName>
    </recommendedName>
</protein>
<dbReference type="GO" id="GO:0005886">
    <property type="term" value="C:plasma membrane"/>
    <property type="evidence" value="ECO:0007669"/>
    <property type="project" value="UniProtKB-SubCell"/>
</dbReference>
<keyword evidence="13" id="KW-0807">Transducer</keyword>
<dbReference type="SUPFAM" id="SSF81321">
    <property type="entry name" value="Family A G protein-coupled receptor-like"/>
    <property type="match status" value="1"/>
</dbReference>
<feature type="transmembrane region" description="Helical" evidence="14">
    <location>
        <begin position="26"/>
        <end position="49"/>
    </location>
</feature>
<evidence type="ECO:0000256" key="7">
    <source>
        <dbReference type="ARBA" id="ARBA00022989"/>
    </source>
</evidence>
<keyword evidence="7 14" id="KW-1133">Transmembrane helix</keyword>
<dbReference type="InterPro" id="IPR000725">
    <property type="entry name" value="Olfact_rcpt"/>
</dbReference>
<evidence type="ECO:0000256" key="13">
    <source>
        <dbReference type="ARBA" id="ARBA00023224"/>
    </source>
</evidence>
<keyword evidence="6" id="KW-0552">Olfaction</keyword>
<comment type="similarity">
    <text evidence="2">Belongs to the G-protein coupled receptor 1 family.</text>
</comment>
<dbReference type="GO" id="GO:0004930">
    <property type="term" value="F:G protein-coupled receptor activity"/>
    <property type="evidence" value="ECO:0007669"/>
    <property type="project" value="UniProtKB-KW"/>
</dbReference>
<feature type="transmembrane region" description="Helical" evidence="14">
    <location>
        <begin position="141"/>
        <end position="165"/>
    </location>
</feature>